<dbReference type="AlphaFoldDB" id="A0A8J3BFK0"/>
<evidence type="ECO:0000256" key="1">
    <source>
        <dbReference type="ARBA" id="ARBA00004635"/>
    </source>
</evidence>
<dbReference type="InterPro" id="IPR046953">
    <property type="entry name" value="Spore_GerAC-like_C"/>
</dbReference>
<reference evidence="10" key="1">
    <citation type="journal article" date="2014" name="Int. J. Syst. Evol. Microbiol.">
        <title>Complete genome sequence of Corynebacterium casei LMG S-19264T (=DSM 44701T), isolated from a smear-ripened cheese.</title>
        <authorList>
            <consortium name="US DOE Joint Genome Institute (JGI-PGF)"/>
            <person name="Walter F."/>
            <person name="Albersmeier A."/>
            <person name="Kalinowski J."/>
            <person name="Ruckert C."/>
        </authorList>
    </citation>
    <scope>NUCLEOTIDE SEQUENCE</scope>
    <source>
        <strain evidence="10">JCM 14719</strain>
    </source>
</reference>
<gene>
    <name evidence="10" type="ORF">GCM10007043_12920</name>
</gene>
<evidence type="ECO:0008006" key="12">
    <source>
        <dbReference type="Google" id="ProtNLM"/>
    </source>
</evidence>
<feature type="domain" description="Spore germination protein N-terminal" evidence="9">
    <location>
        <begin position="1"/>
        <end position="91"/>
    </location>
</feature>
<comment type="caution">
    <text evidence="10">The sequence shown here is derived from an EMBL/GenBank/DDBJ whole genome shotgun (WGS) entry which is preliminary data.</text>
</comment>
<dbReference type="NCBIfam" id="TIGR02887">
    <property type="entry name" value="spore_ger_x_C"/>
    <property type="match status" value="1"/>
</dbReference>
<feature type="domain" description="Spore germination GerAC-like C-terminal" evidence="8">
    <location>
        <begin position="108"/>
        <end position="272"/>
    </location>
</feature>
<dbReference type="GO" id="GO:0016020">
    <property type="term" value="C:membrane"/>
    <property type="evidence" value="ECO:0007669"/>
    <property type="project" value="UniProtKB-SubCell"/>
</dbReference>
<comment type="similarity">
    <text evidence="2">Belongs to the GerABKC lipoprotein family.</text>
</comment>
<keyword evidence="6" id="KW-0564">Palmitate</keyword>
<comment type="subcellular location">
    <subcellularLocation>
        <location evidence="1">Membrane</location>
        <topology evidence="1">Lipid-anchor</topology>
    </subcellularLocation>
</comment>
<keyword evidence="4" id="KW-0732">Signal</keyword>
<evidence type="ECO:0000313" key="11">
    <source>
        <dbReference type="Proteomes" id="UP000637720"/>
    </source>
</evidence>
<evidence type="ECO:0000256" key="3">
    <source>
        <dbReference type="ARBA" id="ARBA00022544"/>
    </source>
</evidence>
<protein>
    <recommendedName>
        <fullName evidence="12">Ger(X)C family spore germination protein</fullName>
    </recommendedName>
</protein>
<sequence length="288" mass="32962">MIVIGERLARESIVPHIDFFARYPRTRLHAYVFVSKGNAAQVLSHIPPLERNAADAMRELAKFRIGKSTTMKELLQMLHTEGQSALVPWIEETATDGKQGDATLLRLDGVAILKNGKMIGYANDRLTRGILWVRNEIETATITTRVNHDGRVSMVQLKARTTMRPSVQNGKWKLTLDIVTDADVVQNETHLNVTDPNVAKMLERKAEEEIETRIREALSLVQKRMKADVFGIGEAFRRAYPHEWQRVKRRWDEIFPTVDVTVRVKAYVRRSGMINIPPAFPEREVKKE</sequence>
<keyword evidence="5" id="KW-0472">Membrane</keyword>
<keyword evidence="3" id="KW-0309">Germination</keyword>
<dbReference type="PANTHER" id="PTHR35789">
    <property type="entry name" value="SPORE GERMINATION PROTEIN B3"/>
    <property type="match status" value="1"/>
</dbReference>
<dbReference type="Pfam" id="PF05504">
    <property type="entry name" value="Spore_GerAC"/>
    <property type="match status" value="1"/>
</dbReference>
<evidence type="ECO:0000259" key="9">
    <source>
        <dbReference type="Pfam" id="PF25198"/>
    </source>
</evidence>
<evidence type="ECO:0000256" key="2">
    <source>
        <dbReference type="ARBA" id="ARBA00007886"/>
    </source>
</evidence>
<dbReference type="InterPro" id="IPR008844">
    <property type="entry name" value="Spore_GerAC-like"/>
</dbReference>
<evidence type="ECO:0000256" key="4">
    <source>
        <dbReference type="ARBA" id="ARBA00022729"/>
    </source>
</evidence>
<dbReference type="InterPro" id="IPR038501">
    <property type="entry name" value="Spore_GerAC_C_sf"/>
</dbReference>
<dbReference type="GO" id="GO:0009847">
    <property type="term" value="P:spore germination"/>
    <property type="evidence" value="ECO:0007669"/>
    <property type="project" value="InterPro"/>
</dbReference>
<dbReference type="EMBL" id="BMOF01000022">
    <property type="protein sequence ID" value="GGK00268.1"/>
    <property type="molecule type" value="Genomic_DNA"/>
</dbReference>
<evidence type="ECO:0000259" key="8">
    <source>
        <dbReference type="Pfam" id="PF05504"/>
    </source>
</evidence>
<evidence type="ECO:0000313" key="10">
    <source>
        <dbReference type="EMBL" id="GGK00268.1"/>
    </source>
</evidence>
<dbReference type="InterPro" id="IPR057336">
    <property type="entry name" value="GerAC_N"/>
</dbReference>
<dbReference type="Proteomes" id="UP000637720">
    <property type="component" value="Unassembled WGS sequence"/>
</dbReference>
<proteinExistence type="inferred from homology"/>
<dbReference type="Gene3D" id="3.30.300.210">
    <property type="entry name" value="Nutrient germinant receptor protein C, domain 3"/>
    <property type="match status" value="1"/>
</dbReference>
<evidence type="ECO:0000256" key="6">
    <source>
        <dbReference type="ARBA" id="ARBA00023139"/>
    </source>
</evidence>
<evidence type="ECO:0000256" key="7">
    <source>
        <dbReference type="ARBA" id="ARBA00023288"/>
    </source>
</evidence>
<keyword evidence="11" id="KW-1185">Reference proteome</keyword>
<organism evidence="10 11">
    <name type="scientific">Calditerricola satsumensis</name>
    <dbReference type="NCBI Taxonomy" id="373054"/>
    <lineage>
        <taxon>Bacteria</taxon>
        <taxon>Bacillati</taxon>
        <taxon>Bacillota</taxon>
        <taxon>Bacilli</taxon>
        <taxon>Bacillales</taxon>
        <taxon>Bacillaceae</taxon>
        <taxon>Calditerricola</taxon>
    </lineage>
</organism>
<keyword evidence="7" id="KW-0449">Lipoprotein</keyword>
<accession>A0A8J3BFK0</accession>
<evidence type="ECO:0000256" key="5">
    <source>
        <dbReference type="ARBA" id="ARBA00023136"/>
    </source>
</evidence>
<reference evidence="10" key="2">
    <citation type="submission" date="2020-09" db="EMBL/GenBank/DDBJ databases">
        <authorList>
            <person name="Sun Q."/>
            <person name="Ohkuma M."/>
        </authorList>
    </citation>
    <scope>NUCLEOTIDE SEQUENCE</scope>
    <source>
        <strain evidence="10">JCM 14719</strain>
    </source>
</reference>
<dbReference type="Pfam" id="PF25198">
    <property type="entry name" value="Spore_GerAC_N"/>
    <property type="match status" value="1"/>
</dbReference>
<name>A0A8J3BFK0_9BACI</name>
<dbReference type="PANTHER" id="PTHR35789:SF1">
    <property type="entry name" value="SPORE GERMINATION PROTEIN B3"/>
    <property type="match status" value="1"/>
</dbReference>